<protein>
    <submittedName>
        <fullName evidence="1">Uncharacterized protein</fullName>
    </submittedName>
</protein>
<accession>A0ABT8KRY2</accession>
<evidence type="ECO:0000313" key="2">
    <source>
        <dbReference type="Proteomes" id="UP001172082"/>
    </source>
</evidence>
<dbReference type="EMBL" id="JAUJEA010000007">
    <property type="protein sequence ID" value="MDN5203527.1"/>
    <property type="molecule type" value="Genomic_DNA"/>
</dbReference>
<keyword evidence="2" id="KW-1185">Reference proteome</keyword>
<dbReference type="Proteomes" id="UP001172082">
    <property type="component" value="Unassembled WGS sequence"/>
</dbReference>
<comment type="caution">
    <text evidence="1">The sequence shown here is derived from an EMBL/GenBank/DDBJ whole genome shotgun (WGS) entry which is preliminary data.</text>
</comment>
<dbReference type="RefSeq" id="WP_346753549.1">
    <property type="nucleotide sequence ID" value="NZ_JAUJEA010000007.1"/>
</dbReference>
<reference evidence="1" key="1">
    <citation type="submission" date="2023-06" db="EMBL/GenBank/DDBJ databases">
        <title>Genomic of Parafulvivirga corallium.</title>
        <authorList>
            <person name="Wang G."/>
        </authorList>
    </citation>
    <scope>NUCLEOTIDE SEQUENCE</scope>
    <source>
        <strain evidence="1">BMA10</strain>
    </source>
</reference>
<gene>
    <name evidence="1" type="ORF">QQ008_19220</name>
</gene>
<sequence length="134" mass="15321">MKSDIKFHPVEGVTLAIAKKKNELNGLEWHVYIINKKNVPLENVLITSKGYGEQEGEKKTTSTLRHMIERLEAASFAIVEPIDPTLFELTNEFWVSYYIDGHIYDKKFIFVPGSITDKTLSLIKEIELEGVLHS</sequence>
<evidence type="ECO:0000313" key="1">
    <source>
        <dbReference type="EMBL" id="MDN5203527.1"/>
    </source>
</evidence>
<name>A0ABT8KRY2_9BACT</name>
<proteinExistence type="predicted"/>
<organism evidence="1 2">
    <name type="scientific">Splendidivirga corallicola</name>
    <dbReference type="NCBI Taxonomy" id="3051826"/>
    <lineage>
        <taxon>Bacteria</taxon>
        <taxon>Pseudomonadati</taxon>
        <taxon>Bacteroidota</taxon>
        <taxon>Cytophagia</taxon>
        <taxon>Cytophagales</taxon>
        <taxon>Splendidivirgaceae</taxon>
        <taxon>Splendidivirga</taxon>
    </lineage>
</organism>